<sequence length="298" mass="32710">MKETTEGYLTKDIKHTVNTVPAYFNNAQWQATKDAGAIAKLDVLRVINKPTAAALAYGLDQEESRLIAVYDLGGGTFDLSFIDATDGEFDSKERLVVYVSRLFVNEIDALPGLTQSTVNAEESIWIRFLLLNLGKVSSKPSFNDQHLDIPLVLPKDVRPPPEVGCDGNNFVFTVIPDVTFNGLRFSQINFENRGIGVTPLGFAMATFSAGNGQVPEFLETAGKLYTAVNAALRSTGERNILKQLKVVDFFIASQIDANKGVNGQQGQKRNLKKVFTNCSKKNCTPGERGQIEVMINKL</sequence>
<keyword evidence="2" id="KW-0067">ATP-binding</keyword>
<dbReference type="PANTHER" id="PTHR37592:SF1">
    <property type="match status" value="1"/>
</dbReference>
<organism evidence="4 5">
    <name type="scientific">Puccinia triticina</name>
    <dbReference type="NCBI Taxonomy" id="208348"/>
    <lineage>
        <taxon>Eukaryota</taxon>
        <taxon>Fungi</taxon>
        <taxon>Dikarya</taxon>
        <taxon>Basidiomycota</taxon>
        <taxon>Pucciniomycotina</taxon>
        <taxon>Pucciniomycetes</taxon>
        <taxon>Pucciniales</taxon>
        <taxon>Pucciniaceae</taxon>
        <taxon>Puccinia</taxon>
    </lineage>
</organism>
<dbReference type="Pfam" id="PF23631">
    <property type="entry name" value="DUF7143"/>
    <property type="match status" value="1"/>
</dbReference>
<dbReference type="EMBL" id="CP110433">
    <property type="protein sequence ID" value="WAQ91004.1"/>
    <property type="molecule type" value="Genomic_DNA"/>
</dbReference>
<dbReference type="InterPro" id="IPR013126">
    <property type="entry name" value="Hsp_70_fam"/>
</dbReference>
<name>A0ABY7D0A5_9BASI</name>
<dbReference type="PRINTS" id="PR00301">
    <property type="entry name" value="HEATSHOCK70"/>
</dbReference>
<protein>
    <recommendedName>
        <fullName evidence="3">DUF7143 domain-containing protein</fullName>
    </recommendedName>
</protein>
<keyword evidence="5" id="KW-1185">Reference proteome</keyword>
<gene>
    <name evidence="4" type="ORF">PtA15_13A404</name>
</gene>
<evidence type="ECO:0000256" key="2">
    <source>
        <dbReference type="ARBA" id="ARBA00022840"/>
    </source>
</evidence>
<dbReference type="InterPro" id="IPR043129">
    <property type="entry name" value="ATPase_NBD"/>
</dbReference>
<dbReference type="SUPFAM" id="SSF53067">
    <property type="entry name" value="Actin-like ATPase domain"/>
    <property type="match status" value="1"/>
</dbReference>
<accession>A0ABY7D0A5</accession>
<dbReference type="Proteomes" id="UP001164743">
    <property type="component" value="Chromosome 13A"/>
</dbReference>
<reference evidence="4" key="1">
    <citation type="submission" date="2022-10" db="EMBL/GenBank/DDBJ databases">
        <title>Puccinia triticina Genome sequencing and assembly.</title>
        <authorList>
            <person name="Li C."/>
        </authorList>
    </citation>
    <scope>NUCLEOTIDE SEQUENCE</scope>
    <source>
        <strain evidence="4">Pt15</strain>
    </source>
</reference>
<evidence type="ECO:0000313" key="4">
    <source>
        <dbReference type="EMBL" id="WAQ91004.1"/>
    </source>
</evidence>
<evidence type="ECO:0000256" key="1">
    <source>
        <dbReference type="ARBA" id="ARBA00022741"/>
    </source>
</evidence>
<dbReference type="InterPro" id="IPR055567">
    <property type="entry name" value="DUF7143"/>
</dbReference>
<dbReference type="RefSeq" id="XP_053026559.1">
    <property type="nucleotide sequence ID" value="XM_053162599.1"/>
</dbReference>
<dbReference type="Gene3D" id="3.30.420.40">
    <property type="match status" value="2"/>
</dbReference>
<proteinExistence type="predicted"/>
<keyword evidence="1" id="KW-0547">Nucleotide-binding</keyword>
<dbReference type="GeneID" id="77803494"/>
<dbReference type="PANTHER" id="PTHR37592">
    <property type="match status" value="1"/>
</dbReference>
<evidence type="ECO:0000259" key="3">
    <source>
        <dbReference type="Pfam" id="PF23631"/>
    </source>
</evidence>
<feature type="domain" description="DUF7143" evidence="3">
    <location>
        <begin position="152"/>
        <end position="296"/>
    </location>
</feature>
<dbReference type="Pfam" id="PF00012">
    <property type="entry name" value="HSP70"/>
    <property type="match status" value="1"/>
</dbReference>
<evidence type="ECO:0000313" key="5">
    <source>
        <dbReference type="Proteomes" id="UP001164743"/>
    </source>
</evidence>